<dbReference type="Proteomes" id="UP000256661">
    <property type="component" value="Unassembled WGS sequence"/>
</dbReference>
<sequence length="273" mass="29665">MDLTDAAHELYGVDPDAFMDVRGRLVAEARSAGDRGLAKEIGGLRKPTLSAWAVNLLCREAGADLAMLLDLGAGLREAWSSGGSIGGLEQRRGEVVALLLRTALRLASEAGHPLRDAAVREVENTLQAAAVDPEVAEDVRVGRLERPRSHSGFVPMGGTAPPRATATKPPPTKKRKADRAEAHRRAEEAARKAERRADEAARALEEWRSEAEAAKADLDAATEEADDLRRRLDEATERRTAAERRAHLAARELTRATRTADEARRKAEEAARR</sequence>
<evidence type="ECO:0000256" key="1">
    <source>
        <dbReference type="SAM" id="MobiDB-lite"/>
    </source>
</evidence>
<reference evidence="2 3" key="1">
    <citation type="submission" date="2018-08" db="EMBL/GenBank/DDBJ databases">
        <title>Sequencing the genomes of 1000 actinobacteria strains.</title>
        <authorList>
            <person name="Klenk H.-P."/>
        </authorList>
    </citation>
    <scope>NUCLEOTIDE SEQUENCE [LARGE SCALE GENOMIC DNA]</scope>
    <source>
        <strain evidence="2 3">DSM 43927</strain>
    </source>
</reference>
<dbReference type="OrthoDB" id="3541690at2"/>
<accession>A0A3D9T2M2</accession>
<feature type="compositionally biased region" description="Basic and acidic residues" evidence="1">
    <location>
        <begin position="227"/>
        <end position="273"/>
    </location>
</feature>
<evidence type="ECO:0000313" key="3">
    <source>
        <dbReference type="Proteomes" id="UP000256661"/>
    </source>
</evidence>
<evidence type="ECO:0000313" key="2">
    <source>
        <dbReference type="EMBL" id="REE99014.1"/>
    </source>
</evidence>
<gene>
    <name evidence="2" type="ORF">DFJ69_4517</name>
</gene>
<keyword evidence="3" id="KW-1185">Reference proteome</keyword>
<feature type="compositionally biased region" description="Basic and acidic residues" evidence="1">
    <location>
        <begin position="178"/>
        <end position="218"/>
    </location>
</feature>
<dbReference type="AlphaFoldDB" id="A0A3D9T2M2"/>
<dbReference type="RefSeq" id="WP_116024388.1">
    <property type="nucleotide sequence ID" value="NZ_QTTT01000001.1"/>
</dbReference>
<name>A0A3D9T2M2_9ACTN</name>
<dbReference type="EMBL" id="QTTT01000001">
    <property type="protein sequence ID" value="REE99014.1"/>
    <property type="molecule type" value="Genomic_DNA"/>
</dbReference>
<proteinExistence type="predicted"/>
<protein>
    <submittedName>
        <fullName evidence="2">Uncharacterized protein</fullName>
    </submittedName>
</protein>
<feature type="region of interest" description="Disordered" evidence="1">
    <location>
        <begin position="143"/>
        <end position="273"/>
    </location>
</feature>
<comment type="caution">
    <text evidence="2">The sequence shown here is derived from an EMBL/GenBank/DDBJ whole genome shotgun (WGS) entry which is preliminary data.</text>
</comment>
<organism evidence="2 3">
    <name type="scientific">Thermomonospora umbrina</name>
    <dbReference type="NCBI Taxonomy" id="111806"/>
    <lineage>
        <taxon>Bacteria</taxon>
        <taxon>Bacillati</taxon>
        <taxon>Actinomycetota</taxon>
        <taxon>Actinomycetes</taxon>
        <taxon>Streptosporangiales</taxon>
        <taxon>Thermomonosporaceae</taxon>
        <taxon>Thermomonospora</taxon>
    </lineage>
</organism>